<accession>A0A3P9CGF7</accession>
<dbReference type="GeneTree" id="ENSGT00940000177178"/>
<reference evidence="1" key="2">
    <citation type="submission" date="2025-08" db="UniProtKB">
        <authorList>
            <consortium name="Ensembl"/>
        </authorList>
    </citation>
    <scope>IDENTIFICATION</scope>
</reference>
<dbReference type="Ensembl" id="ENSMZET00005022088.1">
    <property type="protein sequence ID" value="ENSMZEP00005021383.1"/>
    <property type="gene ID" value="ENSMZEG00005016057.1"/>
</dbReference>
<reference evidence="1" key="3">
    <citation type="submission" date="2025-09" db="UniProtKB">
        <authorList>
            <consortium name="Ensembl"/>
        </authorList>
    </citation>
    <scope>IDENTIFICATION</scope>
</reference>
<evidence type="ECO:0000313" key="1">
    <source>
        <dbReference type="Ensembl" id="ENSMZEP00005021383.1"/>
    </source>
</evidence>
<reference evidence="1 2" key="1">
    <citation type="journal article" date="2014" name="Nature">
        <title>The genomic substrate for adaptive radiation in African cichlid fish.</title>
        <authorList>
            <person name="Brawand D."/>
            <person name="Wagner C.E."/>
            <person name="Li Y.I."/>
            <person name="Malinsky M."/>
            <person name="Keller I."/>
            <person name="Fan S."/>
            <person name="Simakov O."/>
            <person name="Ng A.Y."/>
            <person name="Lim Z.W."/>
            <person name="Bezault E."/>
            <person name="Turner-Maier J."/>
            <person name="Johnson J."/>
            <person name="Alcazar R."/>
            <person name="Noh H.J."/>
            <person name="Russell P."/>
            <person name="Aken B."/>
            <person name="Alfoldi J."/>
            <person name="Amemiya C."/>
            <person name="Azzouzi N."/>
            <person name="Baroiller J.F."/>
            <person name="Barloy-Hubler F."/>
            <person name="Berlin A."/>
            <person name="Bloomquist R."/>
            <person name="Carleton K.L."/>
            <person name="Conte M.A."/>
            <person name="D'Cotta H."/>
            <person name="Eshel O."/>
            <person name="Gaffney L."/>
            <person name="Galibert F."/>
            <person name="Gante H.F."/>
            <person name="Gnerre S."/>
            <person name="Greuter L."/>
            <person name="Guyon R."/>
            <person name="Haddad N.S."/>
            <person name="Haerty W."/>
            <person name="Harris R.M."/>
            <person name="Hofmann H.A."/>
            <person name="Hourlier T."/>
            <person name="Hulata G."/>
            <person name="Jaffe D.B."/>
            <person name="Lara M."/>
            <person name="Lee A.P."/>
            <person name="MacCallum I."/>
            <person name="Mwaiko S."/>
            <person name="Nikaido M."/>
            <person name="Nishihara H."/>
            <person name="Ozouf-Costaz C."/>
            <person name="Penman D.J."/>
            <person name="Przybylski D."/>
            <person name="Rakotomanga M."/>
            <person name="Renn S.C.P."/>
            <person name="Ribeiro F.J."/>
            <person name="Ron M."/>
            <person name="Salzburger W."/>
            <person name="Sanchez-Pulido L."/>
            <person name="Santos M.E."/>
            <person name="Searle S."/>
            <person name="Sharpe T."/>
            <person name="Swofford R."/>
            <person name="Tan F.J."/>
            <person name="Williams L."/>
            <person name="Young S."/>
            <person name="Yin S."/>
            <person name="Okada N."/>
            <person name="Kocher T.D."/>
            <person name="Miska E.A."/>
            <person name="Lander E.S."/>
            <person name="Venkatesh B."/>
            <person name="Fernald R.D."/>
            <person name="Meyer A."/>
            <person name="Ponting C.P."/>
            <person name="Streelman J.T."/>
            <person name="Lindblad-Toh K."/>
            <person name="Seehausen O."/>
            <person name="Di Palma F."/>
        </authorList>
    </citation>
    <scope>NUCLEOTIDE SEQUENCE</scope>
</reference>
<evidence type="ECO:0000313" key="2">
    <source>
        <dbReference type="Proteomes" id="UP000265160"/>
    </source>
</evidence>
<protein>
    <submittedName>
        <fullName evidence="1">Uncharacterized protein</fullName>
    </submittedName>
</protein>
<dbReference type="Proteomes" id="UP000265160">
    <property type="component" value="LG7"/>
</dbReference>
<proteinExistence type="predicted"/>
<sequence length="259" mass="27471">IRPISNTVEIFVTGLDAASLSFLASNFGLKSSTGNLYANDGISFSSSFPSSFFSSSLLFNSIWCMMFSLEENIWKRTASHICVALGESLVWFSFWVLGSSPAFSTVFVSFWSCPVTTFSEPVSGNLGSACSTTMCVLSLDQPLALDFNPFGFNMALRRDSPAGDSVFLSCSLSATAAETLSRGNAAVLGFEPLGVILVTFTGFPCSFISATSAFFSGIDFCSAVGTFSLPRSFFTAFRGSWSPPLGKGCLVSGVFGLVS</sequence>
<organism evidence="1 2">
    <name type="scientific">Maylandia zebra</name>
    <name type="common">zebra mbuna</name>
    <dbReference type="NCBI Taxonomy" id="106582"/>
    <lineage>
        <taxon>Eukaryota</taxon>
        <taxon>Metazoa</taxon>
        <taxon>Chordata</taxon>
        <taxon>Craniata</taxon>
        <taxon>Vertebrata</taxon>
        <taxon>Euteleostomi</taxon>
        <taxon>Actinopterygii</taxon>
        <taxon>Neopterygii</taxon>
        <taxon>Teleostei</taxon>
        <taxon>Neoteleostei</taxon>
        <taxon>Acanthomorphata</taxon>
        <taxon>Ovalentaria</taxon>
        <taxon>Cichlomorphae</taxon>
        <taxon>Cichliformes</taxon>
        <taxon>Cichlidae</taxon>
        <taxon>African cichlids</taxon>
        <taxon>Pseudocrenilabrinae</taxon>
        <taxon>Haplochromini</taxon>
        <taxon>Maylandia</taxon>
        <taxon>Maylandia zebra complex</taxon>
    </lineage>
</organism>
<keyword evidence="2" id="KW-1185">Reference proteome</keyword>
<dbReference type="AlphaFoldDB" id="A0A3P9CGF7"/>
<name>A0A3P9CGF7_9CICH</name>